<protein>
    <submittedName>
        <fullName evidence="1">NAD(P)H-hydrate dehydratase</fullName>
    </submittedName>
</protein>
<evidence type="ECO:0000313" key="1">
    <source>
        <dbReference type="EMBL" id="WHZ58242.1"/>
    </source>
</evidence>
<proteinExistence type="predicted"/>
<sequence length="278" mass="30232">MTAHPFWTEENVRTTLPKREASGHKGTYGTGLLLAGSRDMPGAALLSGLGAMRSGIGKLEIGTDEEVIPYIVPVLPEVTYLRNGLQKTAESSVDLAKYKAVAAGPGIEPNEETEKATHQLMKSESPLILDAGALTERMYDERQEPVILTPHPGEFSKITGVDLKELQQNRSHHASIWSEKLGVTIVLKGNETIIAFPDGEAWTNPTGNSALAKGGTGDTLTGMMLGMLCCHKEWRHAVLNAVYLHGVCADKWSEQRSAHTMLAHELTELLPVVWKGFE</sequence>
<evidence type="ECO:0000313" key="2">
    <source>
        <dbReference type="Proteomes" id="UP001226091"/>
    </source>
</evidence>
<reference evidence="2" key="1">
    <citation type="journal article" date="2025" name="Aquaculture">
        <title>Assessment of the bioflocculant production and safety properties of Metabacillus hrfriensis sp. nov. based on phenotypic and whole-genome sequencing analysis.</title>
        <authorList>
            <person name="Zhang R."/>
            <person name="Zhao Z."/>
            <person name="Luo L."/>
            <person name="Wang S."/>
            <person name="Guo K."/>
            <person name="Xu W."/>
        </authorList>
    </citation>
    <scope>NUCLEOTIDE SEQUENCE [LARGE SCALE GENOMIC DNA]</scope>
    <source>
        <strain evidence="2">CT-WN-B3</strain>
    </source>
</reference>
<dbReference type="EMBL" id="CP126116">
    <property type="protein sequence ID" value="WHZ58242.1"/>
    <property type="molecule type" value="Genomic_DNA"/>
</dbReference>
<keyword evidence="2" id="KW-1185">Reference proteome</keyword>
<organism evidence="1 2">
    <name type="scientific">Metabacillus hrfriensis</name>
    <dbReference type="NCBI Taxonomy" id="3048891"/>
    <lineage>
        <taxon>Bacteria</taxon>
        <taxon>Bacillati</taxon>
        <taxon>Bacillota</taxon>
        <taxon>Bacilli</taxon>
        <taxon>Bacillales</taxon>
        <taxon>Bacillaceae</taxon>
        <taxon>Metabacillus</taxon>
    </lineage>
</organism>
<dbReference type="Proteomes" id="UP001226091">
    <property type="component" value="Chromosome"/>
</dbReference>
<name>A0ACD4RCW3_9BACI</name>
<accession>A0ACD4RCW3</accession>
<gene>
    <name evidence="1" type="ORF">QLQ22_02385</name>
</gene>